<dbReference type="Gene3D" id="3.20.20.70">
    <property type="entry name" value="Aldolase class I"/>
    <property type="match status" value="1"/>
</dbReference>
<dbReference type="GO" id="GO:0016840">
    <property type="term" value="F:carbon-nitrogen lyase activity"/>
    <property type="evidence" value="ECO:0007669"/>
    <property type="project" value="UniProtKB-UniRule"/>
</dbReference>
<feature type="binding site" evidence="8">
    <location>
        <position position="88"/>
    </location>
    <ligand>
        <name>S-adenosyl-L-methionine</name>
        <dbReference type="ChEBI" id="CHEBI:59789"/>
    </ligand>
</feature>
<evidence type="ECO:0000256" key="1">
    <source>
        <dbReference type="ARBA" id="ARBA00022485"/>
    </source>
</evidence>
<feature type="binding site" evidence="8">
    <location>
        <position position="42"/>
    </location>
    <ligand>
        <name>[4Fe-4S] cluster</name>
        <dbReference type="ChEBI" id="CHEBI:49883"/>
        <note>4Fe-4S-S-AdoMet</note>
    </ligand>
</feature>
<keyword evidence="5 8" id="KW-0408">Iron</keyword>
<dbReference type="InterPro" id="IPR013785">
    <property type="entry name" value="Aldolase_TIM"/>
</dbReference>
<name>A0A8J3E864_9GAMM</name>
<evidence type="ECO:0000256" key="7">
    <source>
        <dbReference type="ARBA" id="ARBA00023239"/>
    </source>
</evidence>
<protein>
    <recommendedName>
        <fullName evidence="8">7-carboxy-7-deazaguanine synthase</fullName>
        <shortName evidence="8">CDG synthase</shortName>
        <ecNumber evidence="8">4.3.99.3</ecNumber>
    </recommendedName>
    <alternativeName>
        <fullName evidence="8">Queuosine biosynthesis protein QueE</fullName>
    </alternativeName>
</protein>
<feature type="binding site" evidence="8">
    <location>
        <position position="38"/>
    </location>
    <ligand>
        <name>[4Fe-4S] cluster</name>
        <dbReference type="ChEBI" id="CHEBI:49883"/>
        <note>4Fe-4S-S-AdoMet</note>
    </ligand>
</feature>
<feature type="binding site" evidence="8">
    <location>
        <position position="51"/>
    </location>
    <ligand>
        <name>[4Fe-4S] cluster</name>
        <dbReference type="ChEBI" id="CHEBI:49883"/>
        <note>4Fe-4S-S-AdoMet</note>
    </ligand>
</feature>
<organism evidence="10 11">
    <name type="scientific">Cysteiniphilum litorale</name>
    <dbReference type="NCBI Taxonomy" id="2056700"/>
    <lineage>
        <taxon>Bacteria</taxon>
        <taxon>Pseudomonadati</taxon>
        <taxon>Pseudomonadota</taxon>
        <taxon>Gammaproteobacteria</taxon>
        <taxon>Thiotrichales</taxon>
        <taxon>Fastidiosibacteraceae</taxon>
        <taxon>Cysteiniphilum</taxon>
    </lineage>
</organism>
<dbReference type="EC" id="4.3.99.3" evidence="8"/>
<evidence type="ECO:0000256" key="3">
    <source>
        <dbReference type="ARBA" id="ARBA00022723"/>
    </source>
</evidence>
<feature type="domain" description="Radical SAM core" evidence="9">
    <location>
        <begin position="25"/>
        <end position="251"/>
    </location>
</feature>
<comment type="function">
    <text evidence="8">Catalyzes the complex heterocyclic radical-mediated conversion of 6-carboxy-5,6,7,8-tetrahydropterin (CPH4) to 7-carboxy-7-deazaguanine (CDG), a step common to the biosynthetic pathways of all 7-deazapurine-containing compounds.</text>
</comment>
<evidence type="ECO:0000313" key="10">
    <source>
        <dbReference type="EMBL" id="GGF88674.1"/>
    </source>
</evidence>
<comment type="cofactor">
    <cofactor evidence="8">
        <name>Mg(2+)</name>
        <dbReference type="ChEBI" id="CHEBI:18420"/>
    </cofactor>
</comment>
<comment type="cofactor">
    <cofactor evidence="8">
        <name>[4Fe-4S] cluster</name>
        <dbReference type="ChEBI" id="CHEBI:49883"/>
    </cofactor>
    <text evidence="8">Binds 1 [4Fe-4S] cluster. The cluster is coordinated with 3 cysteines and an exchangeable S-adenosyl-L-methionine.</text>
</comment>
<comment type="catalytic activity">
    <reaction evidence="8">
        <text>6-carboxy-5,6,7,8-tetrahydropterin + H(+) = 7-carboxy-7-carbaguanine + NH4(+)</text>
        <dbReference type="Rhea" id="RHEA:27974"/>
        <dbReference type="ChEBI" id="CHEBI:15378"/>
        <dbReference type="ChEBI" id="CHEBI:28938"/>
        <dbReference type="ChEBI" id="CHEBI:61032"/>
        <dbReference type="ChEBI" id="CHEBI:61036"/>
        <dbReference type="EC" id="4.3.99.3"/>
    </reaction>
</comment>
<keyword evidence="3 8" id="KW-0479">Metal-binding</keyword>
<dbReference type="GO" id="GO:1904047">
    <property type="term" value="F:S-adenosyl-L-methionine binding"/>
    <property type="evidence" value="ECO:0007669"/>
    <property type="project" value="UniProtKB-UniRule"/>
</dbReference>
<feature type="binding site" evidence="8">
    <location>
        <position position="86"/>
    </location>
    <ligand>
        <name>substrate</name>
    </ligand>
</feature>
<evidence type="ECO:0000259" key="9">
    <source>
        <dbReference type="PROSITE" id="PS51918"/>
    </source>
</evidence>
<dbReference type="SFLD" id="SFLDS00029">
    <property type="entry name" value="Radical_SAM"/>
    <property type="match status" value="1"/>
</dbReference>
<evidence type="ECO:0000256" key="5">
    <source>
        <dbReference type="ARBA" id="ARBA00023004"/>
    </source>
</evidence>
<accession>A0A8J3E864</accession>
<dbReference type="InterPro" id="IPR058240">
    <property type="entry name" value="rSAM_sf"/>
</dbReference>
<evidence type="ECO:0000313" key="11">
    <source>
        <dbReference type="Proteomes" id="UP000636949"/>
    </source>
</evidence>
<proteinExistence type="inferred from homology"/>
<feature type="binding site" evidence="8">
    <location>
        <position position="34"/>
    </location>
    <ligand>
        <name>substrate</name>
    </ligand>
</feature>
<gene>
    <name evidence="8 10" type="primary">queE</name>
    <name evidence="10" type="ORF">GCM10010995_02360</name>
</gene>
<comment type="caution">
    <text evidence="10">The sequence shown here is derived from an EMBL/GenBank/DDBJ whole genome shotgun (WGS) entry which is preliminary data.</text>
</comment>
<evidence type="ECO:0000256" key="4">
    <source>
        <dbReference type="ARBA" id="ARBA00022842"/>
    </source>
</evidence>
<evidence type="ECO:0000256" key="2">
    <source>
        <dbReference type="ARBA" id="ARBA00022691"/>
    </source>
</evidence>
<keyword evidence="1 8" id="KW-0004">4Fe-4S</keyword>
<keyword evidence="11" id="KW-1185">Reference proteome</keyword>
<reference evidence="10" key="1">
    <citation type="journal article" date="2014" name="Int. J. Syst. Evol. Microbiol.">
        <title>Complete genome sequence of Corynebacterium casei LMG S-19264T (=DSM 44701T), isolated from a smear-ripened cheese.</title>
        <authorList>
            <consortium name="US DOE Joint Genome Institute (JGI-PGF)"/>
            <person name="Walter F."/>
            <person name="Albersmeier A."/>
            <person name="Kalinowski J."/>
            <person name="Ruckert C."/>
        </authorList>
    </citation>
    <scope>NUCLEOTIDE SEQUENCE</scope>
    <source>
        <strain evidence="10">CGMCC 1.15758</strain>
    </source>
</reference>
<feature type="binding site" evidence="8">
    <location>
        <begin position="50"/>
        <end position="52"/>
    </location>
    <ligand>
        <name>S-adenosyl-L-methionine</name>
        <dbReference type="ChEBI" id="CHEBI:59789"/>
    </ligand>
</feature>
<feature type="binding site" evidence="8">
    <location>
        <begin position="19"/>
        <end position="21"/>
    </location>
    <ligand>
        <name>substrate</name>
    </ligand>
</feature>
<dbReference type="InterPro" id="IPR024924">
    <property type="entry name" value="7-CO-7-deazaguanine_synth-like"/>
</dbReference>
<dbReference type="OrthoDB" id="9792276at2"/>
<dbReference type="EMBL" id="BMJS01000001">
    <property type="protein sequence ID" value="GGF88674.1"/>
    <property type="molecule type" value="Genomic_DNA"/>
</dbReference>
<keyword evidence="4 8" id="KW-0460">Magnesium</keyword>
<dbReference type="SUPFAM" id="SSF102114">
    <property type="entry name" value="Radical SAM enzymes"/>
    <property type="match status" value="1"/>
</dbReference>
<keyword evidence="7 8" id="KW-0456">Lyase</keyword>
<dbReference type="CDD" id="cd01335">
    <property type="entry name" value="Radical_SAM"/>
    <property type="match status" value="1"/>
</dbReference>
<dbReference type="AlphaFoldDB" id="A0A8J3E864"/>
<dbReference type="PANTHER" id="PTHR42836">
    <property type="entry name" value="7-CARBOXY-7-DEAZAGUANINE SYNTHASE"/>
    <property type="match status" value="1"/>
</dbReference>
<comment type="subunit">
    <text evidence="8">Homodimer.</text>
</comment>
<keyword evidence="6 8" id="KW-0411">Iron-sulfur</keyword>
<reference evidence="10" key="2">
    <citation type="submission" date="2020-09" db="EMBL/GenBank/DDBJ databases">
        <authorList>
            <person name="Sun Q."/>
            <person name="Zhou Y."/>
        </authorList>
    </citation>
    <scope>NUCLEOTIDE SEQUENCE</scope>
    <source>
        <strain evidence="10">CGMCC 1.15758</strain>
    </source>
</reference>
<dbReference type="HAMAP" id="MF_00917">
    <property type="entry name" value="QueE"/>
    <property type="match status" value="1"/>
</dbReference>
<dbReference type="GO" id="GO:0000287">
    <property type="term" value="F:magnesium ion binding"/>
    <property type="evidence" value="ECO:0007669"/>
    <property type="project" value="UniProtKB-UniRule"/>
</dbReference>
<sequence>MRINDYHKILPIIELYPCLQGEGSRRGHPSFAIRTTGCTHRCHFGEHGGWCDTWYSSIHADKGKFCFNDIIDMVKAYPDIKEIMLTGGAPTMHPALINEIMHVAHEHKLFVTLETEGSHFIKTDHPIDLLSLSPKFTNSIPKLGIKTPKGTIVDQKLIDQHNKYRLNLTAMRQMIDYHHDYQLKPVCDDSDESLKEIKSLINTLNIPKDKVYLMPAGSTREEMIKAYPKIIDLALMHGFNFTGRDHIIAFDDKIGV</sequence>
<dbReference type="RefSeq" id="WP_117001165.1">
    <property type="nucleotide sequence ID" value="NZ_BMJS01000001.1"/>
</dbReference>
<dbReference type="GO" id="GO:0051539">
    <property type="term" value="F:4 iron, 4 sulfur cluster binding"/>
    <property type="evidence" value="ECO:0007669"/>
    <property type="project" value="UniProtKB-UniRule"/>
</dbReference>
<keyword evidence="2 8" id="KW-0949">S-adenosyl-L-methionine</keyword>
<dbReference type="InterPro" id="IPR007197">
    <property type="entry name" value="rSAM"/>
</dbReference>
<feature type="binding site" evidence="8">
    <location>
        <position position="53"/>
    </location>
    <ligand>
        <name>Mg(2+)</name>
        <dbReference type="ChEBI" id="CHEBI:18420"/>
    </ligand>
</feature>
<dbReference type="GO" id="GO:0008616">
    <property type="term" value="P:tRNA queuosine(34) biosynthetic process"/>
    <property type="evidence" value="ECO:0007669"/>
    <property type="project" value="UniProtKB-UniRule"/>
</dbReference>
<evidence type="ECO:0000256" key="6">
    <source>
        <dbReference type="ARBA" id="ARBA00023014"/>
    </source>
</evidence>
<evidence type="ECO:0000256" key="8">
    <source>
        <dbReference type="HAMAP-Rule" id="MF_00917"/>
    </source>
</evidence>
<dbReference type="UniPathway" id="UPA00391"/>
<comment type="pathway">
    <text evidence="8">Purine metabolism; 7-cyano-7-deazaguanine biosynthesis.</text>
</comment>
<comment type="similarity">
    <text evidence="8">Belongs to the radical SAM superfamily. 7-carboxy-7-deazaguanine synthase family.</text>
</comment>
<dbReference type="Proteomes" id="UP000636949">
    <property type="component" value="Unassembled WGS sequence"/>
</dbReference>
<comment type="cofactor">
    <cofactor evidence="8">
        <name>S-adenosyl-L-methionine</name>
        <dbReference type="ChEBI" id="CHEBI:59789"/>
    </cofactor>
    <text evidence="8">Binds 1 S-adenosyl-L-methionine per subunit.</text>
</comment>
<keyword evidence="8" id="KW-0671">Queuosine biosynthesis</keyword>
<feature type="binding site" evidence="8">
    <location>
        <begin position="133"/>
        <end position="135"/>
    </location>
    <ligand>
        <name>S-adenosyl-L-methionine</name>
        <dbReference type="ChEBI" id="CHEBI:59789"/>
    </ligand>
</feature>
<dbReference type="PROSITE" id="PS51918">
    <property type="entry name" value="RADICAL_SAM"/>
    <property type="match status" value="1"/>
</dbReference>
<dbReference type="PANTHER" id="PTHR42836:SF1">
    <property type="entry name" value="7-CARBOXY-7-DEAZAGUANINE SYNTHASE"/>
    <property type="match status" value="1"/>
</dbReference>
<comment type="caution">
    <text evidence="8">Lacks conserved residue(s) required for the propagation of feature annotation.</text>
</comment>